<dbReference type="EMBL" id="HBIC01038618">
    <property type="protein sequence ID" value="CAE0290932.1"/>
    <property type="molecule type" value="Transcribed_RNA"/>
</dbReference>
<protein>
    <submittedName>
        <fullName evidence="2">Uncharacterized protein</fullName>
    </submittedName>
</protein>
<evidence type="ECO:0000313" key="2">
    <source>
        <dbReference type="EMBL" id="CAE0290932.1"/>
    </source>
</evidence>
<feature type="region of interest" description="Disordered" evidence="1">
    <location>
        <begin position="144"/>
        <end position="194"/>
    </location>
</feature>
<evidence type="ECO:0000256" key="1">
    <source>
        <dbReference type="SAM" id="MobiDB-lite"/>
    </source>
</evidence>
<reference evidence="2" key="1">
    <citation type="submission" date="2021-01" db="EMBL/GenBank/DDBJ databases">
        <authorList>
            <person name="Corre E."/>
            <person name="Pelletier E."/>
            <person name="Niang G."/>
            <person name="Scheremetjew M."/>
            <person name="Finn R."/>
            <person name="Kale V."/>
            <person name="Holt S."/>
            <person name="Cochrane G."/>
            <person name="Meng A."/>
            <person name="Brown T."/>
            <person name="Cohen L."/>
        </authorList>
    </citation>
    <scope>NUCLEOTIDE SEQUENCE</scope>
    <source>
        <strain evidence="2">CCAP 955/1</strain>
    </source>
</reference>
<sequence length="194" mass="22095">MDMWKKLHLKSDSLVVLSPPAIFDKYLDAIKETHLVSESISEPFSYLLAFVTCQEELPHIIVNVRKHAVEDPVVWFAFPKRTSKLSKNLSRDKGFERIGQIGYEAVSNISIDENWSALRFRKVEHIKTMIRLSCGTISVVGKKRTADNKGPAGRAEVEAKKVRATKEVDQPVQKQLKPEAKKRAVQVTKEKRKI</sequence>
<accession>A0A7S3M9J2</accession>
<gene>
    <name evidence="2" type="ORF">SELO1098_LOCUS19777</name>
</gene>
<dbReference type="AlphaFoldDB" id="A0A7S3M9J2"/>
<proteinExistence type="predicted"/>
<name>A0A7S3M9J2_9STRA</name>
<organism evidence="2">
    <name type="scientific">Spumella elongata</name>
    <dbReference type="NCBI Taxonomy" id="89044"/>
    <lineage>
        <taxon>Eukaryota</taxon>
        <taxon>Sar</taxon>
        <taxon>Stramenopiles</taxon>
        <taxon>Ochrophyta</taxon>
        <taxon>Chrysophyceae</taxon>
        <taxon>Chromulinales</taxon>
        <taxon>Chromulinaceae</taxon>
        <taxon>Spumella</taxon>
    </lineage>
</organism>
<feature type="compositionally biased region" description="Basic and acidic residues" evidence="1">
    <location>
        <begin position="155"/>
        <end position="169"/>
    </location>
</feature>